<keyword evidence="3" id="KW-1185">Reference proteome</keyword>
<evidence type="ECO:0000313" key="2">
    <source>
        <dbReference type="EMBL" id="WCT57448.1"/>
    </source>
</evidence>
<feature type="chain" id="PRO_5043657232" description="Lipoprotein" evidence="1">
    <location>
        <begin position="24"/>
        <end position="179"/>
    </location>
</feature>
<accession>A0AAX3M7X1</accession>
<name>A0AAX3M7X1_9BACL</name>
<gene>
    <name evidence="2" type="ORF">PQ456_08060</name>
</gene>
<proteinExistence type="predicted"/>
<evidence type="ECO:0008006" key="4">
    <source>
        <dbReference type="Google" id="ProtNLM"/>
    </source>
</evidence>
<dbReference type="RefSeq" id="WP_273615655.1">
    <property type="nucleotide sequence ID" value="NZ_CP117416.1"/>
</dbReference>
<organism evidence="2 3">
    <name type="scientific">Paenibacillus kyungheensis</name>
    <dbReference type="NCBI Taxonomy" id="1452732"/>
    <lineage>
        <taxon>Bacteria</taxon>
        <taxon>Bacillati</taxon>
        <taxon>Bacillota</taxon>
        <taxon>Bacilli</taxon>
        <taxon>Bacillales</taxon>
        <taxon>Paenibacillaceae</taxon>
        <taxon>Paenibacillus</taxon>
    </lineage>
</organism>
<feature type="signal peptide" evidence="1">
    <location>
        <begin position="1"/>
        <end position="23"/>
    </location>
</feature>
<dbReference type="EMBL" id="CP117416">
    <property type="protein sequence ID" value="WCT57448.1"/>
    <property type="molecule type" value="Genomic_DNA"/>
</dbReference>
<dbReference type="PROSITE" id="PS51257">
    <property type="entry name" value="PROKAR_LIPOPROTEIN"/>
    <property type="match status" value="1"/>
</dbReference>
<reference evidence="2 3" key="1">
    <citation type="submission" date="2023-02" db="EMBL/GenBank/DDBJ databases">
        <title>Genome sequence of Paenibacillus kyungheensis KACC 18744.</title>
        <authorList>
            <person name="Kim S."/>
            <person name="Heo J."/>
            <person name="Kwon S.-W."/>
        </authorList>
    </citation>
    <scope>NUCLEOTIDE SEQUENCE [LARGE SCALE GENOMIC DNA]</scope>
    <source>
        <strain evidence="2 3">KACC 18744</strain>
    </source>
</reference>
<evidence type="ECO:0000313" key="3">
    <source>
        <dbReference type="Proteomes" id="UP001220509"/>
    </source>
</evidence>
<dbReference type="KEGG" id="pka:PQ456_08060"/>
<dbReference type="Proteomes" id="UP001220509">
    <property type="component" value="Chromosome"/>
</dbReference>
<evidence type="ECO:0000256" key="1">
    <source>
        <dbReference type="SAM" id="SignalP"/>
    </source>
</evidence>
<protein>
    <recommendedName>
        <fullName evidence="4">Lipoprotein</fullName>
    </recommendedName>
</protein>
<sequence>MRKIFINTSIAIMILLTSCTSTEHPPTVTKPTIVQHQQEVEKSLLQDIYTYEFNQIEPQHQKFVDEWLQESHADHKKQQIYFLSLGTDDDPNDGYKYMYILGKGYRTFETAFMYSQDNEHTNTSDTTSNRETSRYLKDKGKGTLYVKGVKGEATDEVLLRLHYNPKYVSATGLVERFLK</sequence>
<keyword evidence="1" id="KW-0732">Signal</keyword>
<dbReference type="AlphaFoldDB" id="A0AAX3M7X1"/>